<dbReference type="Proteomes" id="UP000616769">
    <property type="component" value="Unassembled WGS sequence"/>
</dbReference>
<dbReference type="InterPro" id="IPR020796">
    <property type="entry name" value="ORC5"/>
</dbReference>
<evidence type="ECO:0000259" key="1">
    <source>
        <dbReference type="Pfam" id="PF14630"/>
    </source>
</evidence>
<name>A0A132AKK1_SARSC</name>
<dbReference type="PANTHER" id="PTHR12705">
    <property type="entry name" value="ORIGIN RECOGNITION COMPLEX SUBUNIT 5"/>
    <property type="match status" value="1"/>
</dbReference>
<dbReference type="GO" id="GO:0006270">
    <property type="term" value="P:DNA replication initiation"/>
    <property type="evidence" value="ECO:0007669"/>
    <property type="project" value="TreeGrafter"/>
</dbReference>
<dbReference type="InterPro" id="IPR047088">
    <property type="entry name" value="ORC5_C"/>
</dbReference>
<comment type="caution">
    <text evidence="2">The sequence shown here is derived from an EMBL/GenBank/DDBJ whole genome shotgun (WGS) entry which is preliminary data.</text>
</comment>
<evidence type="ECO:0000313" key="2">
    <source>
        <dbReference type="EMBL" id="KPM10960.1"/>
    </source>
</evidence>
<evidence type="ECO:0000313" key="3">
    <source>
        <dbReference type="Proteomes" id="UP000616769"/>
    </source>
</evidence>
<reference evidence="2 3" key="1">
    <citation type="journal article" date="2015" name="Parasit. Vectors">
        <title>Draft genome of the scabies mite.</title>
        <authorList>
            <person name="Rider S.D.Jr."/>
            <person name="Morgan M.S."/>
            <person name="Arlian L.G."/>
        </authorList>
    </citation>
    <scope>NUCLEOTIDE SEQUENCE [LARGE SCALE GENOMIC DNA]</scope>
    <source>
        <strain evidence="2">Arlian Lab</strain>
    </source>
</reference>
<dbReference type="Pfam" id="PF14630">
    <property type="entry name" value="ORC5_C"/>
    <property type="match status" value="1"/>
</dbReference>
<feature type="domain" description="Origin recognition complex subunit 5 C-terminal" evidence="1">
    <location>
        <begin position="50"/>
        <end position="184"/>
    </location>
</feature>
<dbReference type="VEuPathDB" id="VectorBase:SSCA003239"/>
<dbReference type="AlphaFoldDB" id="A0A132AKK1"/>
<dbReference type="GO" id="GO:0003688">
    <property type="term" value="F:DNA replication origin binding"/>
    <property type="evidence" value="ECO:0007669"/>
    <property type="project" value="TreeGrafter"/>
</dbReference>
<dbReference type="EMBL" id="JXLN01016122">
    <property type="protein sequence ID" value="KPM10960.1"/>
    <property type="molecule type" value="Genomic_DNA"/>
</dbReference>
<dbReference type="GO" id="GO:0005664">
    <property type="term" value="C:nuclear origin of replication recognition complex"/>
    <property type="evidence" value="ECO:0007669"/>
    <property type="project" value="TreeGrafter"/>
</dbReference>
<organism evidence="2 3">
    <name type="scientific">Sarcoptes scabiei</name>
    <name type="common">Itch mite</name>
    <name type="synonym">Acarus scabiei</name>
    <dbReference type="NCBI Taxonomy" id="52283"/>
    <lineage>
        <taxon>Eukaryota</taxon>
        <taxon>Metazoa</taxon>
        <taxon>Ecdysozoa</taxon>
        <taxon>Arthropoda</taxon>
        <taxon>Chelicerata</taxon>
        <taxon>Arachnida</taxon>
        <taxon>Acari</taxon>
        <taxon>Acariformes</taxon>
        <taxon>Sarcoptiformes</taxon>
        <taxon>Astigmata</taxon>
        <taxon>Psoroptidia</taxon>
        <taxon>Sarcoptoidea</taxon>
        <taxon>Sarcoptidae</taxon>
        <taxon>Sarcoptinae</taxon>
        <taxon>Sarcoptes</taxon>
    </lineage>
</organism>
<dbReference type="PANTHER" id="PTHR12705:SF0">
    <property type="entry name" value="ORIGIN RECOGNITION COMPLEX SUBUNIT 5"/>
    <property type="match status" value="1"/>
</dbReference>
<accession>A0A132AKK1</accession>
<gene>
    <name evidence="2" type="ORF">QR98_0095250</name>
</gene>
<proteinExistence type="predicted"/>
<protein>
    <submittedName>
        <fullName evidence="2">Origin recognition complex subunit 5-like protein</fullName>
    </submittedName>
</protein>
<sequence>MKKCDSDYTYNAGQLFVKFQPYINQISSQMNGEAIVGFGENIIKQIASMSISKAYIYISIFLATYNSTKSDVRFFVRNQRTKSKYEKSRKSLHSNHIDSTDRCPHWFDLERTYHIYRALIDFNESDREIRENLLLCDTEFFHELADLFEARILLGDAKYKLSQAITDEIIDKIALKIDLDLRAFINHPLNISQSTID</sequence>